<keyword evidence="2" id="KW-1185">Reference proteome</keyword>
<name>A0ACC1R0D2_9HYPO</name>
<dbReference type="EMBL" id="JANAKD010000185">
    <property type="protein sequence ID" value="KAJ3496495.1"/>
    <property type="molecule type" value="Genomic_DNA"/>
</dbReference>
<gene>
    <name evidence="1" type="ORF">NLG97_g2612</name>
</gene>
<proteinExistence type="predicted"/>
<sequence>MGWSSVDQVLENVDILFMQFENAKLKYATNARSTHTKKDMFSAPSIDLGSIASNFYIFSEPAIHRDVASTRTRPSSPRMRPCNSHFLPSRLCILASTMSTPGDSAGLR</sequence>
<dbReference type="Proteomes" id="UP001148737">
    <property type="component" value="Unassembled WGS sequence"/>
</dbReference>
<protein>
    <submittedName>
        <fullName evidence="1">Uncharacterized protein</fullName>
    </submittedName>
</protein>
<reference evidence="1" key="1">
    <citation type="submission" date="2022-07" db="EMBL/GenBank/DDBJ databases">
        <title>Genome Sequence of Lecanicillium saksenae.</title>
        <authorList>
            <person name="Buettner E."/>
        </authorList>
    </citation>
    <scope>NUCLEOTIDE SEQUENCE</scope>
    <source>
        <strain evidence="1">VT-O1</strain>
    </source>
</reference>
<evidence type="ECO:0000313" key="1">
    <source>
        <dbReference type="EMBL" id="KAJ3496495.1"/>
    </source>
</evidence>
<organism evidence="1 2">
    <name type="scientific">Lecanicillium saksenae</name>
    <dbReference type="NCBI Taxonomy" id="468837"/>
    <lineage>
        <taxon>Eukaryota</taxon>
        <taxon>Fungi</taxon>
        <taxon>Dikarya</taxon>
        <taxon>Ascomycota</taxon>
        <taxon>Pezizomycotina</taxon>
        <taxon>Sordariomycetes</taxon>
        <taxon>Hypocreomycetidae</taxon>
        <taxon>Hypocreales</taxon>
        <taxon>Cordycipitaceae</taxon>
        <taxon>Lecanicillium</taxon>
    </lineage>
</organism>
<evidence type="ECO:0000313" key="2">
    <source>
        <dbReference type="Proteomes" id="UP001148737"/>
    </source>
</evidence>
<accession>A0ACC1R0D2</accession>
<comment type="caution">
    <text evidence="1">The sequence shown here is derived from an EMBL/GenBank/DDBJ whole genome shotgun (WGS) entry which is preliminary data.</text>
</comment>